<evidence type="ECO:0000313" key="2">
    <source>
        <dbReference type="Proteomes" id="UP000027265"/>
    </source>
</evidence>
<dbReference type="InParanoid" id="A0A067P6J1"/>
<reference evidence="2" key="1">
    <citation type="journal article" date="2014" name="Proc. Natl. Acad. Sci. U.S.A.">
        <title>Extensive sampling of basidiomycete genomes demonstrates inadequacy of the white-rot/brown-rot paradigm for wood decay fungi.</title>
        <authorList>
            <person name="Riley R."/>
            <person name="Salamov A.A."/>
            <person name="Brown D.W."/>
            <person name="Nagy L.G."/>
            <person name="Floudas D."/>
            <person name="Held B.W."/>
            <person name="Levasseur A."/>
            <person name="Lombard V."/>
            <person name="Morin E."/>
            <person name="Otillar R."/>
            <person name="Lindquist E.A."/>
            <person name="Sun H."/>
            <person name="LaButti K.M."/>
            <person name="Schmutz J."/>
            <person name="Jabbour D."/>
            <person name="Luo H."/>
            <person name="Baker S.E."/>
            <person name="Pisabarro A.G."/>
            <person name="Walton J.D."/>
            <person name="Blanchette R.A."/>
            <person name="Henrissat B."/>
            <person name="Martin F."/>
            <person name="Cullen D."/>
            <person name="Hibbett D.S."/>
            <person name="Grigoriev I.V."/>
        </authorList>
    </citation>
    <scope>NUCLEOTIDE SEQUENCE [LARGE SCALE GENOMIC DNA]</scope>
    <source>
        <strain evidence="2">MUCL 33604</strain>
    </source>
</reference>
<evidence type="ECO:0000313" key="1">
    <source>
        <dbReference type="EMBL" id="KDQ50503.1"/>
    </source>
</evidence>
<sequence length="425" mass="47609">MNSILLMVPDPEVAIALQSMSLLELKRRVLRSIHLDRIWRDDKNTASHLVLRNHPCHSDLVGISLLPGGKFLVELMNERLSLTNLAAQKCVGSVLLPVQKCLKQVEKPFVALLSGHEVGFVLPFIQGNVLTVTWGTLHIYRVDTLSSNPGFHLIVDINTPLGGRMRHVAVAGNLLAFEYERRHRNHEKFIVVRDIGSHKQATMEWNNLIGTIWTLEILSERWLLVVVDAGMNLVDISSFDMIPCTGNFVEDLRHAQRAAMIRIHEDERGATWWEGAHPGTLVMSAPRYLGQPIFLGTAGLYIVNDHHHTPSIPTLSMPFPLYPTKVLQYLGFSPKMGTRRAVSCPIHFGALQPPRLVFCAAPNGDDFDLWKEEDFVISEVDLALWIPPMYYASAFTYDEASGRMCIALRCDSGMGVVGLIVVDVR</sequence>
<dbReference type="HOGENOM" id="CLU_657324_0_0_1"/>
<dbReference type="AlphaFoldDB" id="A0A067P6J1"/>
<accession>A0A067P6J1</accession>
<evidence type="ECO:0008006" key="3">
    <source>
        <dbReference type="Google" id="ProtNLM"/>
    </source>
</evidence>
<proteinExistence type="predicted"/>
<protein>
    <recommendedName>
        <fullName evidence="3">F-box domain-containing protein</fullName>
    </recommendedName>
</protein>
<name>A0A067P6J1_9AGAM</name>
<gene>
    <name evidence="1" type="ORF">JAAARDRAFT_63118</name>
</gene>
<keyword evidence="2" id="KW-1185">Reference proteome</keyword>
<dbReference type="Proteomes" id="UP000027265">
    <property type="component" value="Unassembled WGS sequence"/>
</dbReference>
<dbReference type="EMBL" id="KL197759">
    <property type="protein sequence ID" value="KDQ50503.1"/>
    <property type="molecule type" value="Genomic_DNA"/>
</dbReference>
<organism evidence="1 2">
    <name type="scientific">Jaapia argillacea MUCL 33604</name>
    <dbReference type="NCBI Taxonomy" id="933084"/>
    <lineage>
        <taxon>Eukaryota</taxon>
        <taxon>Fungi</taxon>
        <taxon>Dikarya</taxon>
        <taxon>Basidiomycota</taxon>
        <taxon>Agaricomycotina</taxon>
        <taxon>Agaricomycetes</taxon>
        <taxon>Agaricomycetidae</taxon>
        <taxon>Jaapiales</taxon>
        <taxon>Jaapiaceae</taxon>
        <taxon>Jaapia</taxon>
    </lineage>
</organism>